<dbReference type="InterPro" id="IPR043917">
    <property type="entry name" value="DUF5753"/>
</dbReference>
<dbReference type="InterPro" id="IPR001387">
    <property type="entry name" value="Cro/C1-type_HTH"/>
</dbReference>
<protein>
    <submittedName>
        <fullName evidence="2">Helix-turn-helix transcriptional regulator</fullName>
    </submittedName>
</protein>
<dbReference type="RefSeq" id="WP_366086901.1">
    <property type="nucleotide sequence ID" value="NZ_JBFASG010000003.1"/>
</dbReference>
<gene>
    <name evidence="2" type="ORF">AB0L03_05235</name>
</gene>
<evidence type="ECO:0000313" key="2">
    <source>
        <dbReference type="EMBL" id="MEV4922243.1"/>
    </source>
</evidence>
<dbReference type="InterPro" id="IPR010982">
    <property type="entry name" value="Lambda_DNA-bd_dom_sf"/>
</dbReference>
<evidence type="ECO:0000313" key="3">
    <source>
        <dbReference type="Proteomes" id="UP001552479"/>
    </source>
</evidence>
<dbReference type="EMBL" id="JBFASG010000003">
    <property type="protein sequence ID" value="MEV4922243.1"/>
    <property type="molecule type" value="Genomic_DNA"/>
</dbReference>
<dbReference type="Pfam" id="PF19054">
    <property type="entry name" value="DUF5753"/>
    <property type="match status" value="1"/>
</dbReference>
<dbReference type="Proteomes" id="UP001552479">
    <property type="component" value="Unassembled WGS sequence"/>
</dbReference>
<keyword evidence="3" id="KW-1185">Reference proteome</keyword>
<evidence type="ECO:0000259" key="1">
    <source>
        <dbReference type="Pfam" id="PF19054"/>
    </source>
</evidence>
<accession>A0ABV3IPK1</accession>
<comment type="caution">
    <text evidence="2">The sequence shown here is derived from an EMBL/GenBank/DDBJ whole genome shotgun (WGS) entry which is preliminary data.</text>
</comment>
<feature type="domain" description="DUF5753" evidence="1">
    <location>
        <begin position="86"/>
        <end position="261"/>
    </location>
</feature>
<name>A0ABV3IPK1_9ACTN</name>
<organism evidence="2 3">
    <name type="scientific">Streptomyces roseoverticillatus</name>
    <dbReference type="NCBI Taxonomy" id="66429"/>
    <lineage>
        <taxon>Bacteria</taxon>
        <taxon>Bacillati</taxon>
        <taxon>Actinomycetota</taxon>
        <taxon>Actinomycetes</taxon>
        <taxon>Kitasatosporales</taxon>
        <taxon>Streptomycetaceae</taxon>
        <taxon>Streptomyces</taxon>
    </lineage>
</organism>
<dbReference type="CDD" id="cd00093">
    <property type="entry name" value="HTH_XRE"/>
    <property type="match status" value="1"/>
</dbReference>
<reference evidence="2 3" key="1">
    <citation type="submission" date="2024-06" db="EMBL/GenBank/DDBJ databases">
        <title>The Natural Products Discovery Center: Release of the First 8490 Sequenced Strains for Exploring Actinobacteria Biosynthetic Diversity.</title>
        <authorList>
            <person name="Kalkreuter E."/>
            <person name="Kautsar S.A."/>
            <person name="Yang D."/>
            <person name="Bader C.D."/>
            <person name="Teijaro C.N."/>
            <person name="Fluegel L."/>
            <person name="Davis C.M."/>
            <person name="Simpson J.R."/>
            <person name="Lauterbach L."/>
            <person name="Steele A.D."/>
            <person name="Gui C."/>
            <person name="Meng S."/>
            <person name="Li G."/>
            <person name="Viehrig K."/>
            <person name="Ye F."/>
            <person name="Su P."/>
            <person name="Kiefer A.F."/>
            <person name="Nichols A."/>
            <person name="Cepeda A.J."/>
            <person name="Yan W."/>
            <person name="Fan B."/>
            <person name="Jiang Y."/>
            <person name="Adhikari A."/>
            <person name="Zheng C.-J."/>
            <person name="Schuster L."/>
            <person name="Cowan T.M."/>
            <person name="Smanski M.J."/>
            <person name="Chevrette M.G."/>
            <person name="De Carvalho L.P.S."/>
            <person name="Shen B."/>
        </authorList>
    </citation>
    <scope>NUCLEOTIDE SEQUENCE [LARGE SCALE GENOMIC DNA]</scope>
    <source>
        <strain evidence="2 3">NPDC053791</strain>
    </source>
</reference>
<sequence length="266" mass="30294">MGSQPPMAWRLCGNQAKLWRTRAGVTREELAREANYEFETVKSMEQGRRRPTERFLQVTDDMCGAHGFLIAMLDYLGPEKSVPGYDDLFRYEEEAISICSYQPLLIPGLLQTEETMRALFSAHWPPLEDDVIDQRVSGRLTRQKLLEKRSRAFAFVIGEAALRNPMGSIDAHKRQLARLLEVAVQRNVILQVMVAEGGHPEISSGFVLLELPDHRRIAYEEGNMMGKLSSDPEMVSFMVHCNALVGRLALSPERSERFIQELMEEL</sequence>
<proteinExistence type="predicted"/>
<dbReference type="Gene3D" id="1.10.260.40">
    <property type="entry name" value="lambda repressor-like DNA-binding domains"/>
    <property type="match status" value="1"/>
</dbReference>
<dbReference type="Pfam" id="PF13560">
    <property type="entry name" value="HTH_31"/>
    <property type="match status" value="1"/>
</dbReference>
<dbReference type="SUPFAM" id="SSF47413">
    <property type="entry name" value="lambda repressor-like DNA-binding domains"/>
    <property type="match status" value="1"/>
</dbReference>